<sequence>IGFEVPEPYLKLQDKDIRAPSIVDTYKYLGVRIGPRMQFASLQIKFKKAFTRFRGLRSCHARECMS</sequence>
<organism evidence="1">
    <name type="scientific">Hirudinaria manillensis</name>
    <name type="common">Asian medical leech</name>
    <name type="synonym">Poecilobdella manillensis</name>
    <dbReference type="NCBI Taxonomy" id="1348078"/>
    <lineage>
        <taxon>Eukaryota</taxon>
        <taxon>Metazoa</taxon>
        <taxon>Spiralia</taxon>
        <taxon>Lophotrochozoa</taxon>
        <taxon>Annelida</taxon>
        <taxon>Clitellata</taxon>
        <taxon>Hirudinea</taxon>
        <taxon>Hirudinida</taxon>
        <taxon>Hirudiniformes</taxon>
        <taxon>Hirudinidae</taxon>
        <taxon>Hirudinaria</taxon>
    </lineage>
</organism>
<accession>E5L362</accession>
<feature type="non-terminal residue" evidence="1">
    <location>
        <position position="1"/>
    </location>
</feature>
<proteinExistence type="evidence at transcript level"/>
<dbReference type="EMBL" id="HQ285417">
    <property type="protein sequence ID" value="ADQ57825.1"/>
    <property type="molecule type" value="mRNA"/>
</dbReference>
<evidence type="ECO:0000313" key="1">
    <source>
        <dbReference type="EMBL" id="ADQ57825.1"/>
    </source>
</evidence>
<protein>
    <submittedName>
        <fullName evidence="1">Uncharacterized protein</fullName>
    </submittedName>
</protein>
<name>E5L362_HIRMN</name>
<reference evidence="1" key="1">
    <citation type="submission" date="2010-09" db="EMBL/GenBank/DDBJ databases">
        <title>Annotation and Functional Classification of Partial Genes from P. yunnanensis. sp. nov.</title>
        <authorList>
            <person name="Wang B."/>
        </authorList>
    </citation>
    <scope>NUCLEOTIDE SEQUENCE</scope>
</reference>
<dbReference type="AlphaFoldDB" id="E5L362"/>